<name>A0A7U9XUH3_9MOLU</name>
<protein>
    <recommendedName>
        <fullName evidence="1">NAD-dependent epimerase/dehydratase domain-containing protein</fullName>
    </recommendedName>
</protein>
<dbReference type="SUPFAM" id="SSF51735">
    <property type="entry name" value="NAD(P)-binding Rossmann-fold domains"/>
    <property type="match status" value="1"/>
</dbReference>
<dbReference type="InterPro" id="IPR036291">
    <property type="entry name" value="NAD(P)-bd_dom_sf"/>
</dbReference>
<dbReference type="Gene3D" id="3.40.50.720">
    <property type="entry name" value="NAD(P)-binding Rossmann-like Domain"/>
    <property type="match status" value="1"/>
</dbReference>
<dbReference type="Pfam" id="PF01370">
    <property type="entry name" value="Epimerase"/>
    <property type="match status" value="1"/>
</dbReference>
<dbReference type="PANTHER" id="PTHR48079">
    <property type="entry name" value="PROTEIN YEEZ"/>
    <property type="match status" value="1"/>
</dbReference>
<sequence length="329" mass="37949">MKILIIGGKRFVGYHIAKAAEARGHEIVFFNRGKTNSKLFPKSKNIIGDRNTDMYKLENMKFDAVIDTCAYFPKQIEKSLNVLKNNFNRYLFISSFSVINPKEEGFDETVDLVDLDFNSTKITGETYGPLKAACEKQVVDMIGIEKSIIIRPGYIVGEKDYTDRFTYWPVMINYMDNMIIPKNDQFNFKYVDAKDLGSFVILALEKELSGIYHLQGPQEDLKFIDFIKTCQSILNPSCNLIELEYAWFKENDIIKPLSFPLYNDDPFGKLIYSGNQLKSYQHGFASRDLKDTIMDAFNWFQEVKGDANEIAVGMKPFEMKEYLKKLNQG</sequence>
<feature type="domain" description="NAD-dependent epimerase/dehydratase" evidence="1">
    <location>
        <begin position="3"/>
        <end position="206"/>
    </location>
</feature>
<dbReference type="InterPro" id="IPR001509">
    <property type="entry name" value="Epimerase_deHydtase"/>
</dbReference>
<proteinExistence type="predicted"/>
<accession>A0A7U9XUH3</accession>
<dbReference type="PANTHER" id="PTHR48079:SF6">
    <property type="entry name" value="NAD(P)-BINDING DOMAIN-CONTAINING PROTEIN-RELATED"/>
    <property type="match status" value="1"/>
</dbReference>
<dbReference type="GO" id="GO:0004029">
    <property type="term" value="F:aldehyde dehydrogenase (NAD+) activity"/>
    <property type="evidence" value="ECO:0007669"/>
    <property type="project" value="TreeGrafter"/>
</dbReference>
<dbReference type="KEGG" id="manr:MPAN_006290"/>
<dbReference type="EMBL" id="AP024412">
    <property type="protein sequence ID" value="BCR35736.1"/>
    <property type="molecule type" value="Genomic_DNA"/>
</dbReference>
<evidence type="ECO:0000259" key="1">
    <source>
        <dbReference type="Pfam" id="PF01370"/>
    </source>
</evidence>
<evidence type="ECO:0000313" key="2">
    <source>
        <dbReference type="EMBL" id="BCR35736.1"/>
    </source>
</evidence>
<evidence type="ECO:0000313" key="3">
    <source>
        <dbReference type="Proteomes" id="UP000620133"/>
    </source>
</evidence>
<dbReference type="AlphaFoldDB" id="A0A7U9XUH3"/>
<gene>
    <name evidence="2" type="ORF">MPAN_006290</name>
</gene>
<organism evidence="2 3">
    <name type="scientific">Mariniplasma anaerobium</name>
    <dbReference type="NCBI Taxonomy" id="2735436"/>
    <lineage>
        <taxon>Bacteria</taxon>
        <taxon>Bacillati</taxon>
        <taxon>Mycoplasmatota</taxon>
        <taxon>Mollicutes</taxon>
        <taxon>Acholeplasmatales</taxon>
        <taxon>Acholeplasmataceae</taxon>
        <taxon>Mariniplasma</taxon>
    </lineage>
</organism>
<dbReference type="RefSeq" id="WP_176238574.1">
    <property type="nucleotide sequence ID" value="NZ_AP024412.1"/>
</dbReference>
<dbReference type="InterPro" id="IPR051783">
    <property type="entry name" value="NAD(P)-dependent_oxidoreduct"/>
</dbReference>
<dbReference type="GO" id="GO:0005737">
    <property type="term" value="C:cytoplasm"/>
    <property type="evidence" value="ECO:0007669"/>
    <property type="project" value="TreeGrafter"/>
</dbReference>
<dbReference type="Proteomes" id="UP000620133">
    <property type="component" value="Chromosome"/>
</dbReference>
<reference evidence="2" key="1">
    <citation type="submission" date="2021-01" db="EMBL/GenBank/DDBJ databases">
        <title>Draft genome sequence of Acholeplasmataceae bacterium strain Mahy22.</title>
        <authorList>
            <person name="Watanabe M."/>
            <person name="Kojima H."/>
            <person name="Fukui M."/>
        </authorList>
    </citation>
    <scope>NUCLEOTIDE SEQUENCE</scope>
    <source>
        <strain evidence="2">Mahy22</strain>
    </source>
</reference>
<keyword evidence="3" id="KW-1185">Reference proteome</keyword>